<dbReference type="InterPro" id="IPR020046">
    <property type="entry name" value="5-3_exonucl_a-hlix_arch_N"/>
</dbReference>
<dbReference type="InterPro" id="IPR029060">
    <property type="entry name" value="PIN-like_dom_sf"/>
</dbReference>
<keyword evidence="9 16" id="KW-0378">Hydrolase</keyword>
<comment type="function">
    <text evidence="16">In addition to polymerase activity, this DNA polymerase exhibits 3'-5' and 5'-3' exonuclease activity.</text>
</comment>
<dbReference type="Gene3D" id="3.30.70.370">
    <property type="match status" value="1"/>
</dbReference>
<dbReference type="CDD" id="cd09898">
    <property type="entry name" value="H3TH_53EXO"/>
    <property type="match status" value="1"/>
</dbReference>
<evidence type="ECO:0000256" key="1">
    <source>
        <dbReference type="ARBA" id="ARBA00007705"/>
    </source>
</evidence>
<keyword evidence="10 16" id="KW-0269">Exonuclease</keyword>
<evidence type="ECO:0000256" key="2">
    <source>
        <dbReference type="ARBA" id="ARBA00012417"/>
    </source>
</evidence>
<dbReference type="InterPro" id="IPR043502">
    <property type="entry name" value="DNA/RNA_pol_sf"/>
</dbReference>
<dbReference type="Proteomes" id="UP000320176">
    <property type="component" value="Unassembled WGS sequence"/>
</dbReference>
<evidence type="ECO:0000256" key="12">
    <source>
        <dbReference type="ARBA" id="ARBA00023125"/>
    </source>
</evidence>
<evidence type="ECO:0000256" key="15">
    <source>
        <dbReference type="NCBIfam" id="TIGR00593"/>
    </source>
</evidence>
<dbReference type="SUPFAM" id="SSF88723">
    <property type="entry name" value="PIN domain-like"/>
    <property type="match status" value="1"/>
</dbReference>
<dbReference type="FunFam" id="1.10.150.20:FF:000002">
    <property type="entry name" value="DNA polymerase I"/>
    <property type="match status" value="1"/>
</dbReference>
<comment type="catalytic activity">
    <reaction evidence="14 16">
        <text>DNA(n) + a 2'-deoxyribonucleoside 5'-triphosphate = DNA(n+1) + diphosphate</text>
        <dbReference type="Rhea" id="RHEA:22508"/>
        <dbReference type="Rhea" id="RHEA-COMP:17339"/>
        <dbReference type="Rhea" id="RHEA-COMP:17340"/>
        <dbReference type="ChEBI" id="CHEBI:33019"/>
        <dbReference type="ChEBI" id="CHEBI:61560"/>
        <dbReference type="ChEBI" id="CHEBI:173112"/>
        <dbReference type="EC" id="2.7.7.7"/>
    </reaction>
</comment>
<dbReference type="SMART" id="SM00475">
    <property type="entry name" value="53EXOc"/>
    <property type="match status" value="1"/>
</dbReference>
<feature type="domain" description="5'-3' exonuclease" evidence="18">
    <location>
        <begin position="32"/>
        <end position="293"/>
    </location>
</feature>
<dbReference type="CDD" id="cd08637">
    <property type="entry name" value="DNA_pol_A_pol_I_C"/>
    <property type="match status" value="1"/>
</dbReference>
<comment type="caution">
    <text evidence="20">The sequence shown here is derived from an EMBL/GenBank/DDBJ whole genome shotgun (WGS) entry which is preliminary data.</text>
</comment>
<evidence type="ECO:0000259" key="17">
    <source>
        <dbReference type="SMART" id="SM00474"/>
    </source>
</evidence>
<dbReference type="InterPro" id="IPR019760">
    <property type="entry name" value="DNA-dir_DNA_pol_A_CS"/>
</dbReference>
<dbReference type="InterPro" id="IPR020045">
    <property type="entry name" value="DNA_polI_H3TH"/>
</dbReference>
<evidence type="ECO:0000256" key="10">
    <source>
        <dbReference type="ARBA" id="ARBA00022839"/>
    </source>
</evidence>
<keyword evidence="6 16" id="KW-0235">DNA replication</keyword>
<evidence type="ECO:0000256" key="5">
    <source>
        <dbReference type="ARBA" id="ARBA00022695"/>
    </source>
</evidence>
<dbReference type="InterPro" id="IPR036279">
    <property type="entry name" value="5-3_exonuclease_C_sf"/>
</dbReference>
<dbReference type="CDD" id="cd06139">
    <property type="entry name" value="DNA_polA_I_Ecoli_like_exo"/>
    <property type="match status" value="1"/>
</dbReference>
<dbReference type="PRINTS" id="PR00868">
    <property type="entry name" value="DNAPOLI"/>
</dbReference>
<dbReference type="GO" id="GO:0008408">
    <property type="term" value="F:3'-5' exonuclease activity"/>
    <property type="evidence" value="ECO:0007669"/>
    <property type="project" value="UniProtKB-UniRule"/>
</dbReference>
<dbReference type="Gene3D" id="1.10.150.20">
    <property type="entry name" value="5' to 3' exonuclease, C-terminal subdomain"/>
    <property type="match status" value="2"/>
</dbReference>
<evidence type="ECO:0000256" key="16">
    <source>
        <dbReference type="RuleBase" id="RU004460"/>
    </source>
</evidence>
<keyword evidence="13 16" id="KW-0234">DNA repair</keyword>
<dbReference type="GO" id="GO:0003677">
    <property type="term" value="F:DNA binding"/>
    <property type="evidence" value="ECO:0007669"/>
    <property type="project" value="UniProtKB-UniRule"/>
</dbReference>
<sequence>MLHCQLSIAALARSDRLPRMNAQPKDLFQDDRKLFLLDGMALVYRAHFALVRSPRFTSGGLCTSAVFGMLNTVMDILKREEPTHIAIAFDTSEPTERHKVFPEYKAQRDAMPEDISKQLPYIDRLMEALNITAIRMPGYEADDIIGTLAHQASDQGFLTWMVTPDKDYHQLVRQDVIVYKPGRQGSDVELLGIPEVLAQWEIQRVEQVIDVLGLMGDSSDNIPGVPGIGPKTAKKLIADFGSVENLLENTDKLKGKQRERIEENREQALLSKQLVTIQMDVPHTVDLDALKYDSYDEEKLKALLQELEFDTIGTRLFGKSFSSAASRASVIREKRETEIQATLFDDPVDEKKIDDVPHEYHTVTTADERAALIAELMSVESFCFDTETTGLDPRTVQPLGISFCIQPHTAYYVVCGETAEDACAVLEEFRCVFENESIRKVGHNLKYDVSLLKWHGIEVRGTLFDTMLVHTMMEPEMKHGLDYLANLYLGYQPIPTSALIGPKGPNQKNMRDVPLERLSQYACEDADVTLQVANAISPKIDELGVREVCMDVECPLVTVLIDMEYEGIRLNSEALHEYSDKLQAEIGDLEARIYSAAGHPFNIDSPKQLGVVLYEELELVAKPKKTATGQYSTREAELEKLASKHQIVADVLDYRNARKLKSVYVDQLPEAVNPKTGRLHTHYSQTWTATGRLQSNDPNLQTIPIRKERGREIRAAFVARDDDHLLLSADYSQIELRVMAELSQDPAMMEAFSSGEDIHRFTASKVYKVEPDEVTREMRDKAKTVNFGIIYGISAFGLQQRLNIPREEASELIRNYFEKYPGVQRYIDETIAQAKEHGYVATRTGRRRYIRDINSRSKGVVAAAERLAMNSPIQGTAADMLKLAMIKVHKALAAGGFKTKMLLTVHDELVFDMPRDEQDTVMPVIEQAMKTAMPMQVPIVVEMGTGKNWLEAH</sequence>
<dbReference type="AlphaFoldDB" id="A0A5C5ZXK3"/>
<dbReference type="Pfam" id="PF01612">
    <property type="entry name" value="DNA_pol_A_exo1"/>
    <property type="match status" value="1"/>
</dbReference>
<evidence type="ECO:0000256" key="8">
    <source>
        <dbReference type="ARBA" id="ARBA00022763"/>
    </source>
</evidence>
<comment type="similarity">
    <text evidence="1 16">Belongs to the DNA polymerase type-A family.</text>
</comment>
<evidence type="ECO:0000256" key="9">
    <source>
        <dbReference type="ARBA" id="ARBA00022801"/>
    </source>
</evidence>
<dbReference type="Pfam" id="PF00476">
    <property type="entry name" value="DNA_pol_A"/>
    <property type="match status" value="1"/>
</dbReference>
<dbReference type="InterPro" id="IPR001098">
    <property type="entry name" value="DNA-dir_DNA_pol_A_palm_dom"/>
</dbReference>
<dbReference type="EC" id="2.7.7.7" evidence="2 15"/>
<dbReference type="SMART" id="SM00482">
    <property type="entry name" value="POLAc"/>
    <property type="match status" value="1"/>
</dbReference>
<dbReference type="FunFam" id="1.10.150.20:FF:000003">
    <property type="entry name" value="DNA polymerase I"/>
    <property type="match status" value="1"/>
</dbReference>
<accession>A0A5C5ZXK3</accession>
<feature type="domain" description="DNA-directed DNA polymerase family A palm" evidence="19">
    <location>
        <begin position="710"/>
        <end position="917"/>
    </location>
</feature>
<dbReference type="GO" id="GO:0008409">
    <property type="term" value="F:5'-3' exonuclease activity"/>
    <property type="evidence" value="ECO:0007669"/>
    <property type="project" value="UniProtKB-UniRule"/>
</dbReference>
<dbReference type="Gene3D" id="3.30.420.10">
    <property type="entry name" value="Ribonuclease H-like superfamily/Ribonuclease H"/>
    <property type="match status" value="1"/>
</dbReference>
<dbReference type="FunFam" id="1.20.1060.10:FF:000001">
    <property type="entry name" value="DNA polymerase I"/>
    <property type="match status" value="1"/>
</dbReference>
<dbReference type="Pfam" id="PF02739">
    <property type="entry name" value="5_3_exonuc_N"/>
    <property type="match status" value="1"/>
</dbReference>
<dbReference type="InterPro" id="IPR002298">
    <property type="entry name" value="DNA_polymerase_A"/>
</dbReference>
<dbReference type="InterPro" id="IPR036397">
    <property type="entry name" value="RNaseH_sf"/>
</dbReference>
<keyword evidence="4 16" id="KW-0808">Transferase</keyword>
<name>A0A5C5ZXK3_9BACT</name>
<reference evidence="20 21" key="1">
    <citation type="submission" date="2019-02" db="EMBL/GenBank/DDBJ databases">
        <title>Deep-cultivation of Planctomycetes and their phenomic and genomic characterization uncovers novel biology.</title>
        <authorList>
            <person name="Wiegand S."/>
            <person name="Jogler M."/>
            <person name="Boedeker C."/>
            <person name="Pinto D."/>
            <person name="Vollmers J."/>
            <person name="Rivas-Marin E."/>
            <person name="Kohn T."/>
            <person name="Peeters S.H."/>
            <person name="Heuer A."/>
            <person name="Rast P."/>
            <person name="Oberbeckmann S."/>
            <person name="Bunk B."/>
            <person name="Jeske O."/>
            <person name="Meyerdierks A."/>
            <person name="Storesund J.E."/>
            <person name="Kallscheuer N."/>
            <person name="Luecker S."/>
            <person name="Lage O.M."/>
            <person name="Pohl T."/>
            <person name="Merkel B.J."/>
            <person name="Hornburger P."/>
            <person name="Mueller R.-W."/>
            <person name="Bruemmer F."/>
            <person name="Labrenz M."/>
            <person name="Spormann A.M."/>
            <person name="Op Den Camp H."/>
            <person name="Overmann J."/>
            <person name="Amann R."/>
            <person name="Jetten M.S.M."/>
            <person name="Mascher T."/>
            <person name="Medema M.H."/>
            <person name="Devos D.P."/>
            <person name="Kaster A.-K."/>
            <person name="Ovreas L."/>
            <person name="Rohde M."/>
            <person name="Galperin M.Y."/>
            <person name="Jogler C."/>
        </authorList>
    </citation>
    <scope>NUCLEOTIDE SEQUENCE [LARGE SCALE GENOMIC DNA]</scope>
    <source>
        <strain evidence="20 21">Pla52n</strain>
    </source>
</reference>
<evidence type="ECO:0000256" key="4">
    <source>
        <dbReference type="ARBA" id="ARBA00022679"/>
    </source>
</evidence>
<dbReference type="SMART" id="SM00279">
    <property type="entry name" value="HhH2"/>
    <property type="match status" value="1"/>
</dbReference>
<dbReference type="InterPro" id="IPR002421">
    <property type="entry name" value="5-3_exonuclease"/>
</dbReference>
<dbReference type="Gene3D" id="1.20.1060.10">
    <property type="entry name" value="Taq DNA Polymerase, Chain T, domain 4"/>
    <property type="match status" value="1"/>
</dbReference>
<gene>
    <name evidence="16 20" type="primary">polA</name>
    <name evidence="20" type="ORF">Pla52n_62480</name>
</gene>
<evidence type="ECO:0000259" key="19">
    <source>
        <dbReference type="SMART" id="SM00482"/>
    </source>
</evidence>
<keyword evidence="8 16" id="KW-0227">DNA damage</keyword>
<dbReference type="CDD" id="cd09859">
    <property type="entry name" value="PIN_53EXO"/>
    <property type="match status" value="1"/>
</dbReference>
<dbReference type="GO" id="GO:0006302">
    <property type="term" value="P:double-strand break repair"/>
    <property type="evidence" value="ECO:0007669"/>
    <property type="project" value="TreeGrafter"/>
</dbReference>
<evidence type="ECO:0000256" key="3">
    <source>
        <dbReference type="ARBA" id="ARBA00020311"/>
    </source>
</evidence>
<dbReference type="SUPFAM" id="SSF53098">
    <property type="entry name" value="Ribonuclease H-like"/>
    <property type="match status" value="1"/>
</dbReference>
<dbReference type="NCBIfam" id="NF004397">
    <property type="entry name" value="PRK05755.1"/>
    <property type="match status" value="1"/>
</dbReference>
<dbReference type="GO" id="GO:0003887">
    <property type="term" value="F:DNA-directed DNA polymerase activity"/>
    <property type="evidence" value="ECO:0007669"/>
    <property type="project" value="UniProtKB-UniRule"/>
</dbReference>
<keyword evidence="7" id="KW-0540">Nuclease</keyword>
<evidence type="ECO:0000256" key="13">
    <source>
        <dbReference type="ARBA" id="ARBA00023204"/>
    </source>
</evidence>
<evidence type="ECO:0000259" key="18">
    <source>
        <dbReference type="SMART" id="SM00475"/>
    </source>
</evidence>
<dbReference type="Gene3D" id="3.40.50.1010">
    <property type="entry name" value="5'-nuclease"/>
    <property type="match status" value="1"/>
</dbReference>
<dbReference type="InterPro" id="IPR008918">
    <property type="entry name" value="HhH2"/>
</dbReference>
<proteinExistence type="inferred from homology"/>
<dbReference type="SUPFAM" id="SSF56672">
    <property type="entry name" value="DNA/RNA polymerases"/>
    <property type="match status" value="1"/>
</dbReference>
<evidence type="ECO:0000256" key="6">
    <source>
        <dbReference type="ARBA" id="ARBA00022705"/>
    </source>
</evidence>
<dbReference type="PANTHER" id="PTHR10133:SF27">
    <property type="entry name" value="DNA POLYMERASE NU"/>
    <property type="match status" value="1"/>
</dbReference>
<keyword evidence="21" id="KW-1185">Reference proteome</keyword>
<dbReference type="InterPro" id="IPR002562">
    <property type="entry name" value="3'-5'_exonuclease_dom"/>
</dbReference>
<dbReference type="SMART" id="SM00474">
    <property type="entry name" value="35EXOc"/>
    <property type="match status" value="1"/>
</dbReference>
<protein>
    <recommendedName>
        <fullName evidence="3 15">DNA polymerase I</fullName>
        <ecNumber evidence="2 15">2.7.7.7</ecNumber>
    </recommendedName>
</protein>
<dbReference type="InterPro" id="IPR018320">
    <property type="entry name" value="DNA_polymerase_1"/>
</dbReference>
<evidence type="ECO:0000256" key="11">
    <source>
        <dbReference type="ARBA" id="ARBA00022932"/>
    </source>
</evidence>
<dbReference type="GO" id="GO:0006261">
    <property type="term" value="P:DNA-templated DNA replication"/>
    <property type="evidence" value="ECO:0007669"/>
    <property type="project" value="UniProtKB-UniRule"/>
</dbReference>
<feature type="domain" description="3'-5' exonuclease" evidence="17">
    <location>
        <begin position="360"/>
        <end position="541"/>
    </location>
</feature>
<dbReference type="PROSITE" id="PS00447">
    <property type="entry name" value="DNA_POLYMERASE_A"/>
    <property type="match status" value="1"/>
</dbReference>
<keyword evidence="12 16" id="KW-0238">DNA-binding</keyword>
<organism evidence="20 21">
    <name type="scientific">Stieleria varia</name>
    <dbReference type="NCBI Taxonomy" id="2528005"/>
    <lineage>
        <taxon>Bacteria</taxon>
        <taxon>Pseudomonadati</taxon>
        <taxon>Planctomycetota</taxon>
        <taxon>Planctomycetia</taxon>
        <taxon>Pirellulales</taxon>
        <taxon>Pirellulaceae</taxon>
        <taxon>Stieleria</taxon>
    </lineage>
</organism>
<evidence type="ECO:0000313" key="21">
    <source>
        <dbReference type="Proteomes" id="UP000320176"/>
    </source>
</evidence>
<dbReference type="SUPFAM" id="SSF47807">
    <property type="entry name" value="5' to 3' exonuclease, C-terminal subdomain"/>
    <property type="match status" value="1"/>
</dbReference>
<evidence type="ECO:0000256" key="7">
    <source>
        <dbReference type="ARBA" id="ARBA00022722"/>
    </source>
</evidence>
<evidence type="ECO:0000256" key="14">
    <source>
        <dbReference type="ARBA" id="ARBA00049244"/>
    </source>
</evidence>
<dbReference type="NCBIfam" id="TIGR00593">
    <property type="entry name" value="pola"/>
    <property type="match status" value="1"/>
</dbReference>
<dbReference type="EMBL" id="SJPN01000011">
    <property type="protein sequence ID" value="TWT92374.1"/>
    <property type="molecule type" value="Genomic_DNA"/>
</dbReference>
<dbReference type="Pfam" id="PF01367">
    <property type="entry name" value="5_3_exonuc"/>
    <property type="match status" value="1"/>
</dbReference>
<dbReference type="PANTHER" id="PTHR10133">
    <property type="entry name" value="DNA POLYMERASE I"/>
    <property type="match status" value="1"/>
</dbReference>
<keyword evidence="5 16" id="KW-0548">Nucleotidyltransferase</keyword>
<keyword evidence="11 16" id="KW-0239">DNA-directed DNA polymerase</keyword>
<evidence type="ECO:0000313" key="20">
    <source>
        <dbReference type="EMBL" id="TWT92374.1"/>
    </source>
</evidence>
<dbReference type="InterPro" id="IPR012337">
    <property type="entry name" value="RNaseH-like_sf"/>
</dbReference>